<feature type="binding site" evidence="17">
    <location>
        <begin position="8"/>
        <end position="11"/>
    </location>
    <ligand>
        <name>UDP-N-acetyl-alpha-D-glucosamine</name>
        <dbReference type="ChEBI" id="CHEBI:57705"/>
    </ligand>
</feature>
<dbReference type="InterPro" id="IPR011004">
    <property type="entry name" value="Trimer_LpxA-like_sf"/>
</dbReference>
<dbReference type="GO" id="GO:0009245">
    <property type="term" value="P:lipid A biosynthetic process"/>
    <property type="evidence" value="ECO:0007669"/>
    <property type="project" value="UniProtKB-UniRule"/>
</dbReference>
<feature type="region of interest" description="N-acetyltransferase" evidence="17">
    <location>
        <begin position="255"/>
        <end position="460"/>
    </location>
</feature>
<keyword evidence="9 17" id="KW-0133">Cell shape</keyword>
<dbReference type="UniPathway" id="UPA00973"/>
<evidence type="ECO:0000256" key="15">
    <source>
        <dbReference type="ARBA" id="ARBA00048493"/>
    </source>
</evidence>
<dbReference type="GO" id="GO:0006048">
    <property type="term" value="P:UDP-N-acetylglucosamine biosynthetic process"/>
    <property type="evidence" value="ECO:0007669"/>
    <property type="project" value="UniProtKB-UniPathway"/>
</dbReference>
<dbReference type="InterPro" id="IPR025877">
    <property type="entry name" value="MobA-like_NTP_Trfase"/>
</dbReference>
<evidence type="ECO:0000256" key="9">
    <source>
        <dbReference type="ARBA" id="ARBA00022960"/>
    </source>
</evidence>
<dbReference type="Gene3D" id="3.90.550.10">
    <property type="entry name" value="Spore Coat Polysaccharide Biosynthesis Protein SpsA, Chain A"/>
    <property type="match status" value="1"/>
</dbReference>
<keyword evidence="7 17" id="KW-0677">Repeat</keyword>
<evidence type="ECO:0000256" key="14">
    <source>
        <dbReference type="ARBA" id="ARBA00048247"/>
    </source>
</evidence>
<feature type="binding site" evidence="17">
    <location>
        <position position="355"/>
    </location>
    <ligand>
        <name>UDP-N-acetyl-alpha-D-glucosamine</name>
        <dbReference type="ChEBI" id="CHEBI:57705"/>
    </ligand>
</feature>
<comment type="similarity">
    <text evidence="2 17">In the N-terminal section; belongs to the N-acetylglucosamine-1-phosphate uridyltransferase family.</text>
</comment>
<evidence type="ECO:0000256" key="12">
    <source>
        <dbReference type="ARBA" id="ARBA00023315"/>
    </source>
</evidence>
<feature type="domain" description="Mannose-1-phosphate guanyltransferase C-terminal" evidence="19">
    <location>
        <begin position="267"/>
        <end position="349"/>
    </location>
</feature>
<evidence type="ECO:0000256" key="11">
    <source>
        <dbReference type="ARBA" id="ARBA00023268"/>
    </source>
</evidence>
<feature type="binding site" evidence="17">
    <location>
        <begin position="106"/>
        <end position="108"/>
    </location>
    <ligand>
        <name>UDP-N-acetyl-alpha-D-glucosamine</name>
        <dbReference type="ChEBI" id="CHEBI:57705"/>
    </ligand>
</feature>
<comment type="catalytic activity">
    <reaction evidence="14 17">
        <text>alpha-D-glucosamine 1-phosphate + acetyl-CoA = N-acetyl-alpha-D-glucosamine 1-phosphate + CoA + H(+)</text>
        <dbReference type="Rhea" id="RHEA:13725"/>
        <dbReference type="ChEBI" id="CHEBI:15378"/>
        <dbReference type="ChEBI" id="CHEBI:57287"/>
        <dbReference type="ChEBI" id="CHEBI:57288"/>
        <dbReference type="ChEBI" id="CHEBI:57776"/>
        <dbReference type="ChEBI" id="CHEBI:58516"/>
        <dbReference type="EC" id="2.3.1.157"/>
    </reaction>
</comment>
<feature type="binding site" evidence="17">
    <location>
        <position position="143"/>
    </location>
    <ligand>
        <name>UDP-N-acetyl-alpha-D-glucosamine</name>
        <dbReference type="ChEBI" id="CHEBI:57705"/>
    </ligand>
</feature>
<dbReference type="UniPathway" id="UPA00113">
    <property type="reaction ID" value="UER00532"/>
</dbReference>
<dbReference type="PANTHER" id="PTHR43584">
    <property type="entry name" value="NUCLEOTIDYL TRANSFERASE"/>
    <property type="match status" value="1"/>
</dbReference>
<gene>
    <name evidence="17 20" type="primary">glmU</name>
    <name evidence="20" type="ORF">COC19_01395</name>
</gene>
<feature type="binding site" evidence="17">
    <location>
        <position position="108"/>
    </location>
    <ligand>
        <name>Mg(2+)</name>
        <dbReference type="ChEBI" id="CHEBI:18420"/>
    </ligand>
</feature>
<dbReference type="Proteomes" id="UP000218172">
    <property type="component" value="Unassembled WGS sequence"/>
</dbReference>
<evidence type="ECO:0000256" key="4">
    <source>
        <dbReference type="ARBA" id="ARBA00022679"/>
    </source>
</evidence>
<keyword evidence="3 17" id="KW-0963">Cytoplasm</keyword>
<feature type="binding site" evidence="17">
    <location>
        <begin position="83"/>
        <end position="84"/>
    </location>
    <ligand>
        <name>UDP-N-acetyl-alpha-D-glucosamine</name>
        <dbReference type="ChEBI" id="CHEBI:57705"/>
    </ligand>
</feature>
<dbReference type="Pfam" id="PF25087">
    <property type="entry name" value="GMPPB_C"/>
    <property type="match status" value="1"/>
</dbReference>
<dbReference type="Pfam" id="PF12804">
    <property type="entry name" value="NTP_transf_3"/>
    <property type="match status" value="1"/>
</dbReference>
<dbReference type="EC" id="2.7.7.23" evidence="17"/>
<dbReference type="GO" id="GO:0000287">
    <property type="term" value="F:magnesium ion binding"/>
    <property type="evidence" value="ECO:0007669"/>
    <property type="project" value="UniProtKB-UniRule"/>
</dbReference>
<keyword evidence="12 17" id="KW-0012">Acyltransferase</keyword>
<dbReference type="GO" id="GO:0071555">
    <property type="term" value="P:cell wall organization"/>
    <property type="evidence" value="ECO:0007669"/>
    <property type="project" value="UniProtKB-KW"/>
</dbReference>
<dbReference type="InterPro" id="IPR029044">
    <property type="entry name" value="Nucleotide-diphossugar_trans"/>
</dbReference>
<feature type="binding site" evidence="17">
    <location>
        <position position="231"/>
    </location>
    <ligand>
        <name>Mg(2+)</name>
        <dbReference type="ChEBI" id="CHEBI:18420"/>
    </ligand>
</feature>
<dbReference type="InterPro" id="IPR005882">
    <property type="entry name" value="Bifunctional_GlmU"/>
</dbReference>
<dbReference type="CDD" id="cd03353">
    <property type="entry name" value="LbH_GlmU_C"/>
    <property type="match status" value="1"/>
</dbReference>
<feature type="binding site" evidence="17">
    <location>
        <position position="231"/>
    </location>
    <ligand>
        <name>UDP-N-acetyl-alpha-D-glucosamine</name>
        <dbReference type="ChEBI" id="CHEBI:57705"/>
    </ligand>
</feature>
<dbReference type="PROSITE" id="PS00101">
    <property type="entry name" value="HEXAPEP_TRANSFERASES"/>
    <property type="match status" value="1"/>
</dbReference>
<feature type="binding site" evidence="17">
    <location>
        <position position="384"/>
    </location>
    <ligand>
        <name>acetyl-CoA</name>
        <dbReference type="ChEBI" id="CHEBI:57288"/>
    </ligand>
</feature>
<dbReference type="InterPro" id="IPR056729">
    <property type="entry name" value="GMPPB_C"/>
</dbReference>
<dbReference type="SUPFAM" id="SSF53448">
    <property type="entry name" value="Nucleotide-diphospho-sugar transferases"/>
    <property type="match status" value="1"/>
</dbReference>
<dbReference type="InterPro" id="IPR050065">
    <property type="entry name" value="GlmU-like"/>
</dbReference>
<dbReference type="GO" id="GO:0005737">
    <property type="term" value="C:cytoplasm"/>
    <property type="evidence" value="ECO:0007669"/>
    <property type="project" value="UniProtKB-SubCell"/>
</dbReference>
<evidence type="ECO:0000256" key="3">
    <source>
        <dbReference type="ARBA" id="ARBA00022490"/>
    </source>
</evidence>
<name>A0A2A4MTT9_9GAMM</name>
<keyword evidence="6 17" id="KW-0479">Metal-binding</keyword>
<dbReference type="GO" id="GO:0009252">
    <property type="term" value="P:peptidoglycan biosynthetic process"/>
    <property type="evidence" value="ECO:0007669"/>
    <property type="project" value="UniProtKB-UniRule"/>
</dbReference>
<keyword evidence="5 17" id="KW-0548">Nucleotidyltransferase</keyword>
<keyword evidence="10 17" id="KW-0573">Peptidoglycan synthesis</keyword>
<evidence type="ECO:0000256" key="1">
    <source>
        <dbReference type="ARBA" id="ARBA00007707"/>
    </source>
</evidence>
<feature type="binding site" evidence="17">
    <location>
        <position position="78"/>
    </location>
    <ligand>
        <name>UDP-N-acetyl-alpha-D-glucosamine</name>
        <dbReference type="ChEBI" id="CHEBI:57705"/>
    </ligand>
</feature>
<evidence type="ECO:0000256" key="7">
    <source>
        <dbReference type="ARBA" id="ARBA00022737"/>
    </source>
</evidence>
<feature type="binding site" evidence="17">
    <location>
        <begin position="390"/>
        <end position="391"/>
    </location>
    <ligand>
        <name>acetyl-CoA</name>
        <dbReference type="ChEBI" id="CHEBI:57288"/>
    </ligand>
</feature>
<keyword evidence="8 17" id="KW-0460">Magnesium</keyword>
<comment type="pathway">
    <text evidence="17">Bacterial outer membrane biogenesis; LPS lipid A biosynthesis.</text>
</comment>
<dbReference type="AlphaFoldDB" id="A0A2A4MTT9"/>
<feature type="binding site" evidence="17">
    <location>
        <position position="409"/>
    </location>
    <ligand>
        <name>acetyl-CoA</name>
        <dbReference type="ChEBI" id="CHEBI:57288"/>
    </ligand>
</feature>
<comment type="subunit">
    <text evidence="17">Homotrimer.</text>
</comment>
<dbReference type="Gene3D" id="2.160.10.10">
    <property type="entry name" value="Hexapeptide repeat proteins"/>
    <property type="match status" value="1"/>
</dbReference>
<dbReference type="HAMAP" id="MF_01631">
    <property type="entry name" value="GlmU"/>
    <property type="match status" value="1"/>
</dbReference>
<keyword evidence="4 17" id="KW-0808">Transferase</keyword>
<feature type="domain" description="MobA-like NTP transferase" evidence="18">
    <location>
        <begin position="5"/>
        <end position="128"/>
    </location>
</feature>
<feature type="binding site" evidence="17">
    <location>
        <position position="370"/>
    </location>
    <ligand>
        <name>UDP-N-acetyl-alpha-D-glucosamine</name>
        <dbReference type="ChEBI" id="CHEBI:57705"/>
    </ligand>
</feature>
<feature type="binding site" evidence="17">
    <location>
        <position position="427"/>
    </location>
    <ligand>
        <name>acetyl-CoA</name>
        <dbReference type="ChEBI" id="CHEBI:57288"/>
    </ligand>
</feature>
<evidence type="ECO:0000256" key="17">
    <source>
        <dbReference type="HAMAP-Rule" id="MF_01631"/>
    </source>
</evidence>
<evidence type="ECO:0000256" key="6">
    <source>
        <dbReference type="ARBA" id="ARBA00022723"/>
    </source>
</evidence>
<comment type="similarity">
    <text evidence="1 17">In the C-terminal section; belongs to the transferase hexapeptide repeat family.</text>
</comment>
<evidence type="ECO:0000259" key="18">
    <source>
        <dbReference type="Pfam" id="PF12804"/>
    </source>
</evidence>
<evidence type="ECO:0000256" key="5">
    <source>
        <dbReference type="ARBA" id="ARBA00022695"/>
    </source>
</evidence>
<dbReference type="InterPro" id="IPR018357">
    <property type="entry name" value="Hexapep_transf_CS"/>
</dbReference>
<comment type="cofactor">
    <cofactor evidence="17">
        <name>Mg(2+)</name>
        <dbReference type="ChEBI" id="CHEBI:18420"/>
    </cofactor>
    <text evidence="17">Binds 1 Mg(2+) ion per subunit.</text>
</comment>
<evidence type="ECO:0000256" key="8">
    <source>
        <dbReference type="ARBA" id="ARBA00022842"/>
    </source>
</evidence>
<proteinExistence type="inferred from homology"/>
<organism evidence="20 21">
    <name type="scientific">SAR86 cluster bacterium</name>
    <dbReference type="NCBI Taxonomy" id="2030880"/>
    <lineage>
        <taxon>Bacteria</taxon>
        <taxon>Pseudomonadati</taxon>
        <taxon>Pseudomonadota</taxon>
        <taxon>Gammaproteobacteria</taxon>
        <taxon>SAR86 cluster</taxon>
    </lineage>
</organism>
<feature type="binding site" evidence="17">
    <location>
        <position position="22"/>
    </location>
    <ligand>
        <name>UDP-N-acetyl-alpha-D-glucosamine</name>
        <dbReference type="ChEBI" id="CHEBI:57705"/>
    </ligand>
</feature>
<dbReference type="SUPFAM" id="SSF51161">
    <property type="entry name" value="Trimeric LpxA-like enzymes"/>
    <property type="match status" value="1"/>
</dbReference>
<dbReference type="EC" id="2.3.1.157" evidence="17"/>
<dbReference type="NCBIfam" id="TIGR01173">
    <property type="entry name" value="glmU"/>
    <property type="match status" value="1"/>
</dbReference>
<evidence type="ECO:0000256" key="13">
    <source>
        <dbReference type="ARBA" id="ARBA00023316"/>
    </source>
</evidence>
<dbReference type="GO" id="GO:0016020">
    <property type="term" value="C:membrane"/>
    <property type="evidence" value="ECO:0007669"/>
    <property type="project" value="GOC"/>
</dbReference>
<feature type="binding site" evidence="17">
    <location>
        <position position="337"/>
    </location>
    <ligand>
        <name>UDP-N-acetyl-alpha-D-glucosamine</name>
        <dbReference type="ChEBI" id="CHEBI:57705"/>
    </ligand>
</feature>
<feature type="binding site" evidence="17">
    <location>
        <position position="381"/>
    </location>
    <ligand>
        <name>UDP-N-acetyl-alpha-D-glucosamine</name>
        <dbReference type="ChEBI" id="CHEBI:57705"/>
    </ligand>
</feature>
<evidence type="ECO:0000313" key="20">
    <source>
        <dbReference type="EMBL" id="PCH63177.1"/>
    </source>
</evidence>
<comment type="pathway">
    <text evidence="17">Nucleotide-sugar biosynthesis; UDP-N-acetyl-alpha-D-glucosamine biosynthesis; UDP-N-acetyl-alpha-D-glucosamine from N-acetyl-alpha-D-glucosamine 1-phosphate: step 1/1.</text>
</comment>
<sequence length="460" mass="49487">MRTEVVILAAGKGTRMHSAKPKVLHCIGGKAMIEHVVDTARCLEVEQIHLVLGFGAELVKNELKRNSEPEKQLKWAQQDKQLGTGHALAQAMPAIAESTDLVLVLYGDVPLIKTLTLKKLISKANHDTLSLLTLVSQDPKGLGRIIRDDQDNVVAIVEEKDASGVHKKISETNSGIMVIPARRLAKWLPKIANTNNQGEFYLTDIIAMAVEDECKVTASVITNELEVLGVNDKIQLSRLERHYQIELAQALLKDGITLRDPNRIDIRGELVCGEDVEIDINTIFEGKVNIGNNVKIGANTVIKDSRIGNGVVILPGSIIDTAIIANNSSIGPMARLRPGTVVGEGAKIGNFVETKKARIGAGSKISHLSYIGDAELGVDVNVGAGTIVCNYDGVNKHTTTMGDRVFVGSNSVLVSPVNIADDAFIAAGSTVNSDVEKGSLAVARAKQRNIPGWKRPVKKK</sequence>
<evidence type="ECO:0000256" key="2">
    <source>
        <dbReference type="ARBA" id="ARBA00007947"/>
    </source>
</evidence>
<dbReference type="CDD" id="cd02540">
    <property type="entry name" value="GT2_GlmU_N_bac"/>
    <property type="match status" value="1"/>
</dbReference>
<feature type="region of interest" description="Pyrophosphorylase" evidence="17">
    <location>
        <begin position="1"/>
        <end position="233"/>
    </location>
</feature>
<dbReference type="GO" id="GO:0000902">
    <property type="term" value="P:cell morphogenesis"/>
    <property type="evidence" value="ECO:0007669"/>
    <property type="project" value="UniProtKB-UniRule"/>
</dbReference>
<evidence type="ECO:0000256" key="10">
    <source>
        <dbReference type="ARBA" id="ARBA00022984"/>
    </source>
</evidence>
<feature type="binding site" evidence="17">
    <location>
        <position position="444"/>
    </location>
    <ligand>
        <name>acetyl-CoA</name>
        <dbReference type="ChEBI" id="CHEBI:57288"/>
    </ligand>
</feature>
<protein>
    <recommendedName>
        <fullName evidence="17">Bifunctional protein GlmU</fullName>
    </recommendedName>
    <domain>
        <recommendedName>
            <fullName evidence="17">UDP-N-acetylglucosamine pyrophosphorylase</fullName>
            <ecNumber evidence="17">2.7.7.23</ecNumber>
        </recommendedName>
        <alternativeName>
            <fullName evidence="17">N-acetylglucosamine-1-phosphate uridyltransferase</fullName>
        </alternativeName>
    </domain>
    <domain>
        <recommendedName>
            <fullName evidence="17">Glucosamine-1-phosphate N-acetyltransferase</fullName>
            <ecNumber evidence="17">2.3.1.157</ecNumber>
        </recommendedName>
    </domain>
</protein>
<dbReference type="EMBL" id="NVQR01000024">
    <property type="protein sequence ID" value="PCH63177.1"/>
    <property type="molecule type" value="Genomic_DNA"/>
</dbReference>
<comment type="caution">
    <text evidence="20">The sequence shown here is derived from an EMBL/GenBank/DDBJ whole genome shotgun (WGS) entry which is preliminary data.</text>
</comment>
<feature type="region of interest" description="Linker" evidence="17">
    <location>
        <begin position="234"/>
        <end position="254"/>
    </location>
</feature>
<dbReference type="PANTHER" id="PTHR43584:SF3">
    <property type="entry name" value="BIFUNCTIONAL PROTEIN GLMU"/>
    <property type="match status" value="1"/>
</dbReference>
<dbReference type="GO" id="GO:0008360">
    <property type="term" value="P:regulation of cell shape"/>
    <property type="evidence" value="ECO:0007669"/>
    <property type="project" value="UniProtKB-KW"/>
</dbReference>
<comment type="catalytic activity">
    <reaction evidence="15 17">
        <text>N-acetyl-alpha-D-glucosamine 1-phosphate + UTP + H(+) = UDP-N-acetyl-alpha-D-glucosamine + diphosphate</text>
        <dbReference type="Rhea" id="RHEA:13509"/>
        <dbReference type="ChEBI" id="CHEBI:15378"/>
        <dbReference type="ChEBI" id="CHEBI:33019"/>
        <dbReference type="ChEBI" id="CHEBI:46398"/>
        <dbReference type="ChEBI" id="CHEBI:57705"/>
        <dbReference type="ChEBI" id="CHEBI:57776"/>
        <dbReference type="EC" id="2.7.7.23"/>
    </reaction>
</comment>
<comment type="subcellular location">
    <subcellularLocation>
        <location evidence="17">Cytoplasm</location>
    </subcellularLocation>
</comment>
<keyword evidence="13 17" id="KW-0961">Cell wall biogenesis/degradation</keyword>
<reference evidence="21" key="1">
    <citation type="submission" date="2017-08" db="EMBL/GenBank/DDBJ databases">
        <title>A dynamic microbial community with high functional redundancy inhabits the cold, oxic subseafloor aquifer.</title>
        <authorList>
            <person name="Tully B.J."/>
            <person name="Wheat C.G."/>
            <person name="Glazer B.T."/>
            <person name="Huber J.A."/>
        </authorList>
    </citation>
    <scope>NUCLEOTIDE SEQUENCE [LARGE SCALE GENOMIC DNA]</scope>
</reference>
<dbReference type="GO" id="GO:0003977">
    <property type="term" value="F:UDP-N-acetylglucosamine diphosphorylase activity"/>
    <property type="evidence" value="ECO:0007669"/>
    <property type="project" value="UniProtKB-UniRule"/>
</dbReference>
<keyword evidence="11 17" id="KW-0511">Multifunctional enzyme</keyword>
<feature type="binding site" evidence="17">
    <location>
        <position position="173"/>
    </location>
    <ligand>
        <name>UDP-N-acetyl-alpha-D-glucosamine</name>
        <dbReference type="ChEBI" id="CHEBI:57705"/>
    </ligand>
</feature>
<dbReference type="GO" id="GO:0019134">
    <property type="term" value="F:glucosamine-1-phosphate N-acetyltransferase activity"/>
    <property type="evidence" value="ECO:0007669"/>
    <property type="project" value="UniProtKB-UniRule"/>
</dbReference>
<comment type="function">
    <text evidence="16 17">Catalyzes the last two sequential reactions in the de novo biosynthetic pathway for UDP-N-acetylglucosamine (UDP-GlcNAc). The C-terminal domain catalyzes the transfer of acetyl group from acetyl coenzyme A to glucosamine-1-phosphate (GlcN-1-P) to produce N-acetylglucosamine-1-phosphate (GlcNAc-1-P), which is converted into UDP-GlcNAc by the transfer of uridine 5-monophosphate (from uridine 5-triphosphate), a reaction catalyzed by the N-terminal domain.</text>
</comment>
<feature type="active site" description="Proton acceptor" evidence="17">
    <location>
        <position position="367"/>
    </location>
</feature>
<evidence type="ECO:0000259" key="19">
    <source>
        <dbReference type="Pfam" id="PF25087"/>
    </source>
</evidence>
<feature type="binding site" evidence="17">
    <location>
        <position position="158"/>
    </location>
    <ligand>
        <name>UDP-N-acetyl-alpha-D-glucosamine</name>
        <dbReference type="ChEBI" id="CHEBI:57705"/>
    </ligand>
</feature>
<evidence type="ECO:0000256" key="16">
    <source>
        <dbReference type="ARBA" id="ARBA00049628"/>
    </source>
</evidence>
<comment type="pathway">
    <text evidence="17">Nucleotide-sugar biosynthesis; UDP-N-acetyl-alpha-D-glucosamine biosynthesis; N-acetyl-alpha-D-glucosamine 1-phosphate from alpha-D-glucosamine 6-phosphate (route II): step 2/2.</text>
</comment>
<dbReference type="InterPro" id="IPR038009">
    <property type="entry name" value="GlmU_C_LbH"/>
</dbReference>
<evidence type="ECO:0000313" key="21">
    <source>
        <dbReference type="Proteomes" id="UP000218172"/>
    </source>
</evidence>
<accession>A0A2A4MTT9</accession>